<dbReference type="Proteomes" id="UP000067683">
    <property type="component" value="Chromosome"/>
</dbReference>
<sequence>MKNVKKMAGMTFAVLLLASCQETEDQPPSTEDTDSPSETTPDEEEAVEAKESNEDSQDNGDEETSDEPVDQTVDGASDGFEETQASPSYSIETHAYVTETGYLTAFNIKRGEDEEGIAEKSLMQSLIENDPTTLEILGSYAELTVDMPTLNVKFTEKGGGALSTTSAQTTFFYSSLFGISDLYGIEEIVFTNPEGEENVIVAQRLVDKPLIVEEERGISRGYYTMYDKELEQTNFLAGVDVGEQVADENGEPLSFPETVEAMKTVDQEEATYSSAMVKGVEVVDASLENETATVRFTSDEETVTEPDLIVFENAMQLAALDFRVEELRLINETLEESTTYPFAVK</sequence>
<accession>A0A0U2Z707</accession>
<evidence type="ECO:0000313" key="2">
    <source>
        <dbReference type="EMBL" id="ALS75012.1"/>
    </source>
</evidence>
<dbReference type="RefSeq" id="WP_058381719.1">
    <property type="nucleotide sequence ID" value="NZ_CP013659.2"/>
</dbReference>
<dbReference type="PROSITE" id="PS51257">
    <property type="entry name" value="PROKAR_LIPOPROTEIN"/>
    <property type="match status" value="1"/>
</dbReference>
<dbReference type="OrthoDB" id="2451110at2"/>
<feature type="compositionally biased region" description="Acidic residues" evidence="1">
    <location>
        <begin position="31"/>
        <end position="46"/>
    </location>
</feature>
<protein>
    <submittedName>
        <fullName evidence="2">Uncharacterized protein</fullName>
    </submittedName>
</protein>
<dbReference type="STRING" id="200991.AUC31_07130"/>
<gene>
    <name evidence="2" type="ORF">AUC31_07130</name>
</gene>
<organism evidence="2 3">
    <name type="scientific">Planococcus rifietoensis</name>
    <dbReference type="NCBI Taxonomy" id="200991"/>
    <lineage>
        <taxon>Bacteria</taxon>
        <taxon>Bacillati</taxon>
        <taxon>Bacillota</taxon>
        <taxon>Bacilli</taxon>
        <taxon>Bacillales</taxon>
        <taxon>Caryophanaceae</taxon>
        <taxon>Planococcus</taxon>
    </lineage>
</organism>
<proteinExistence type="predicted"/>
<evidence type="ECO:0000256" key="1">
    <source>
        <dbReference type="SAM" id="MobiDB-lite"/>
    </source>
</evidence>
<reference evidence="2" key="1">
    <citation type="submission" date="2016-01" db="EMBL/GenBank/DDBJ databases">
        <title>Complete genome of Planococcus rifietoensis type strain M8.</title>
        <authorList>
            <person name="See-Too W.S."/>
        </authorList>
    </citation>
    <scope>NUCLEOTIDE SEQUENCE [LARGE SCALE GENOMIC DNA]</scope>
    <source>
        <strain evidence="2">M8</strain>
    </source>
</reference>
<feature type="compositionally biased region" description="Acidic residues" evidence="1">
    <location>
        <begin position="54"/>
        <end position="69"/>
    </location>
</feature>
<dbReference type="EMBL" id="CP013659">
    <property type="protein sequence ID" value="ALS75012.1"/>
    <property type="molecule type" value="Genomic_DNA"/>
</dbReference>
<name>A0A0U2Z707_9BACL</name>
<evidence type="ECO:0000313" key="3">
    <source>
        <dbReference type="Proteomes" id="UP000067683"/>
    </source>
</evidence>
<dbReference type="AlphaFoldDB" id="A0A0U2Z707"/>
<dbReference type="KEGG" id="prt:AUC31_07130"/>
<keyword evidence="3" id="KW-1185">Reference proteome</keyword>
<feature type="region of interest" description="Disordered" evidence="1">
    <location>
        <begin position="19"/>
        <end position="91"/>
    </location>
</feature>